<proteinExistence type="predicted"/>
<accession>A0A8S9MBV8</accession>
<sequence>MRRRAGNGEATTPELQDRIPPLELSHGDDLKMEERGEELQRRKQEDEKW</sequence>
<dbReference type="AlphaFoldDB" id="A0A8S9MBV8"/>
<feature type="compositionally biased region" description="Basic and acidic residues" evidence="1">
    <location>
        <begin position="25"/>
        <end position="49"/>
    </location>
</feature>
<reference evidence="2" key="1">
    <citation type="submission" date="2019-12" db="EMBL/GenBank/DDBJ databases">
        <title>Genome sequencing and annotation of Brassica cretica.</title>
        <authorList>
            <person name="Studholme D.J."/>
            <person name="Sarris P.F."/>
        </authorList>
    </citation>
    <scope>NUCLEOTIDE SEQUENCE</scope>
    <source>
        <strain evidence="2">PFS-102/07</strain>
        <tissue evidence="2">Leaf</tissue>
    </source>
</reference>
<feature type="region of interest" description="Disordered" evidence="1">
    <location>
        <begin position="1"/>
        <end position="49"/>
    </location>
</feature>
<name>A0A8S9MBV8_BRACR</name>
<comment type="caution">
    <text evidence="2">The sequence shown here is derived from an EMBL/GenBank/DDBJ whole genome shotgun (WGS) entry which is preliminary data.</text>
</comment>
<gene>
    <name evidence="2" type="ORF">F2Q70_00010226</name>
</gene>
<organism evidence="2">
    <name type="scientific">Brassica cretica</name>
    <name type="common">Mustard</name>
    <dbReference type="NCBI Taxonomy" id="69181"/>
    <lineage>
        <taxon>Eukaryota</taxon>
        <taxon>Viridiplantae</taxon>
        <taxon>Streptophyta</taxon>
        <taxon>Embryophyta</taxon>
        <taxon>Tracheophyta</taxon>
        <taxon>Spermatophyta</taxon>
        <taxon>Magnoliopsida</taxon>
        <taxon>eudicotyledons</taxon>
        <taxon>Gunneridae</taxon>
        <taxon>Pentapetalae</taxon>
        <taxon>rosids</taxon>
        <taxon>malvids</taxon>
        <taxon>Brassicales</taxon>
        <taxon>Brassicaceae</taxon>
        <taxon>Brassiceae</taxon>
        <taxon>Brassica</taxon>
    </lineage>
</organism>
<dbReference type="EMBL" id="QGKY02000089">
    <property type="protein sequence ID" value="KAF2615259.1"/>
    <property type="molecule type" value="Genomic_DNA"/>
</dbReference>
<evidence type="ECO:0000313" key="2">
    <source>
        <dbReference type="EMBL" id="KAF2615259.1"/>
    </source>
</evidence>
<evidence type="ECO:0000256" key="1">
    <source>
        <dbReference type="SAM" id="MobiDB-lite"/>
    </source>
</evidence>
<protein>
    <submittedName>
        <fullName evidence="2">Uncharacterized protein</fullName>
    </submittedName>
</protein>